<keyword evidence="3" id="KW-1185">Reference proteome</keyword>
<gene>
    <name evidence="2" type="ORF">ODALV1_LOCUS27594</name>
</gene>
<evidence type="ECO:0000313" key="2">
    <source>
        <dbReference type="EMBL" id="CAL8138914.1"/>
    </source>
</evidence>
<evidence type="ECO:0000313" key="3">
    <source>
        <dbReference type="Proteomes" id="UP001642540"/>
    </source>
</evidence>
<reference evidence="2 3" key="1">
    <citation type="submission" date="2024-08" db="EMBL/GenBank/DDBJ databases">
        <authorList>
            <person name="Cucini C."/>
            <person name="Frati F."/>
        </authorList>
    </citation>
    <scope>NUCLEOTIDE SEQUENCE [LARGE SCALE GENOMIC DNA]</scope>
</reference>
<feature type="domain" description="MADF" evidence="1">
    <location>
        <begin position="20"/>
        <end position="58"/>
    </location>
</feature>
<proteinExistence type="predicted"/>
<protein>
    <recommendedName>
        <fullName evidence="1">MADF domain-containing protein</fullName>
    </recommendedName>
</protein>
<accession>A0ABP1RYB4</accession>
<dbReference type="EMBL" id="CAXLJM020000124">
    <property type="protein sequence ID" value="CAL8138914.1"/>
    <property type="molecule type" value="Genomic_DNA"/>
</dbReference>
<dbReference type="Pfam" id="PF10545">
    <property type="entry name" value="MADF_DNA_bdg"/>
    <property type="match status" value="1"/>
</dbReference>
<comment type="caution">
    <text evidence="2">The sequence shown here is derived from an EMBL/GenBank/DDBJ whole genome shotgun (WGS) entry which is preliminary data.</text>
</comment>
<dbReference type="Proteomes" id="UP001642540">
    <property type="component" value="Unassembled WGS sequence"/>
</dbReference>
<sequence>MGGKKGIRRLSNEEKIKLASVVEKHPSVWDKSNPNYSRLDKLAKTWESIAGEMDMSGNLNKLNIIVDSTNRNRTISISYLNNPNNSRRLQKWLEVPDGWIAVQEKLQKKARKVWRFRTCS</sequence>
<evidence type="ECO:0000259" key="1">
    <source>
        <dbReference type="Pfam" id="PF10545"/>
    </source>
</evidence>
<organism evidence="2 3">
    <name type="scientific">Orchesella dallaii</name>
    <dbReference type="NCBI Taxonomy" id="48710"/>
    <lineage>
        <taxon>Eukaryota</taxon>
        <taxon>Metazoa</taxon>
        <taxon>Ecdysozoa</taxon>
        <taxon>Arthropoda</taxon>
        <taxon>Hexapoda</taxon>
        <taxon>Collembola</taxon>
        <taxon>Entomobryomorpha</taxon>
        <taxon>Entomobryoidea</taxon>
        <taxon>Orchesellidae</taxon>
        <taxon>Orchesellinae</taxon>
        <taxon>Orchesella</taxon>
    </lineage>
</organism>
<name>A0ABP1RYB4_9HEXA</name>
<dbReference type="InterPro" id="IPR006578">
    <property type="entry name" value="MADF-dom"/>
</dbReference>